<evidence type="ECO:0000256" key="4">
    <source>
        <dbReference type="ARBA" id="ARBA00022475"/>
    </source>
</evidence>
<sequence length="1126" mass="124189">MTSNENYGCDLPELRALMELRGIEAVEKINSKYGSIEGLCKKLLSDPINGLPNDRQKLERRRKVFGKNEIPPAPSKTFLRLAWEALQDITLVILLISALVSLGLSFYEPPEDHESGEKEAGWIEGAAILVAVIVVVLVTALNDWSKEKQFRGLQSKIETEHKLSVIRGGQAVDIVVNELVVGDIARIKYGDLLPADGILIQSNDLKIDESSLTGESDLIKKTPETDPVLLSGTHAMEGSGRMLITAVGINSQTGIIMALLGATKNENNKKSSNSIVPQNQINGGFGIEGKHQKLSADSIDIDEKISKSVLQGKLSALAIQIGYMGFIVAGATVIILIVRYCITRYVIKHESFQTSDITYFVNFIIVGVTVLVIAVPEGLPLAITLALTYSVKKMMKDNNLVRHLDACETMGNATAICSDKTGTLTTNRMTAVQFYINGTFYKGTIPKYGDLNEVTRDLLVEGISINSGYSSQVFDSSEQGKPRTQLGNKTECALLGLVLDLGRNYMDIRKQFPEETLIKVYTFNSVRKSMMTVIKLPSGDGFRVYAKGASEIILARCTYILGANDKVLHFETKDQEEINKNIIEPMASDGLRTIVLFVFIKPINVSYKDSVNWDDEESIRTGMTIIAIIGIQDPVRPEVPAAIEKCQKAGITVRMVTGDNINTARSIATACGILKPGSDFLALEGKEFNERIRENGKISQAKLDAVWPRLRVLARAQPSDKYILVRGIINSKYSKNREVVAVTGDGTNDAPALKKADVGFAMGIAGTDVAKEASDIILTDDNFTSIVKAVMWGRNVYDSISKFLQFQLTVNVVAVTIAFIGACAINDSPLKAVQMLWVNLIMDTLASLALATEMPTEDLLKRKPYGRTKSLISRTMIKNIAGHAIYQLIILFLILFWGDKFIPEVDNGRWAPLNSPPSRHFTIIFNVFVLMTLVNEINSRKVHGERNVFKGLFTNPIFCVIWILTLISQILIVQFGGAWVSTAPLNEIHWAFCVLCAMGTLIWGQILATIPSKILPKFFTFGRGEIKPTSILITGEYETTEGFVKGIPGEEQKRPGQLLWLLGLTRLQTQMRVIRAFQSNTSAAHLNSLTLSSADRLRASQRKLQLARQREGQKSSLKRTLNKTMS</sequence>
<dbReference type="FunFam" id="1.20.1110.10:FF:000002">
    <property type="entry name" value="Calcium-transporting ATPase"/>
    <property type="match status" value="1"/>
</dbReference>
<dbReference type="GO" id="GO:0005886">
    <property type="term" value="C:plasma membrane"/>
    <property type="evidence" value="ECO:0007669"/>
    <property type="project" value="UniProtKB-SubCell"/>
</dbReference>
<feature type="transmembrane region" description="Helical" evidence="20">
    <location>
        <begin position="957"/>
        <end position="976"/>
    </location>
</feature>
<dbReference type="SFLD" id="SFLDG00002">
    <property type="entry name" value="C1.7:_P-type_atpase_like"/>
    <property type="match status" value="1"/>
</dbReference>
<dbReference type="Proteomes" id="UP000274756">
    <property type="component" value="Unassembled WGS sequence"/>
</dbReference>
<comment type="subcellular location">
    <subcellularLocation>
        <location evidence="1">Cell membrane</location>
        <topology evidence="1">Multi-pass membrane protein</topology>
    </subcellularLocation>
    <subcellularLocation>
        <location evidence="20">Membrane</location>
        <topology evidence="20">Multi-pass membrane protein</topology>
    </subcellularLocation>
</comment>
<dbReference type="SUPFAM" id="SSF56784">
    <property type="entry name" value="HAD-like"/>
    <property type="match status" value="1"/>
</dbReference>
<evidence type="ECO:0000256" key="9">
    <source>
        <dbReference type="ARBA" id="ARBA00022741"/>
    </source>
</evidence>
<comment type="similarity">
    <text evidence="2">Belongs to the cation transport ATPase (P-type) (TC 3.A.3) family. Type IIB subfamily.</text>
</comment>
<dbReference type="InterPro" id="IPR044492">
    <property type="entry name" value="P_typ_ATPase_HD_dom"/>
</dbReference>
<dbReference type="InterPro" id="IPR001757">
    <property type="entry name" value="P_typ_ATPase"/>
</dbReference>
<evidence type="ECO:0000256" key="6">
    <source>
        <dbReference type="ARBA" id="ARBA00022568"/>
    </source>
</evidence>
<keyword evidence="13" id="KW-0460">Magnesium</keyword>
<evidence type="ECO:0000256" key="13">
    <source>
        <dbReference type="ARBA" id="ARBA00022842"/>
    </source>
</evidence>
<dbReference type="NCBIfam" id="TIGR01494">
    <property type="entry name" value="ATPase_P-type"/>
    <property type="match status" value="3"/>
</dbReference>
<dbReference type="STRING" id="318479.A0A158Q323"/>
<dbReference type="GO" id="GO:0005388">
    <property type="term" value="F:P-type calcium transporter activity"/>
    <property type="evidence" value="ECO:0007669"/>
    <property type="project" value="UniProtKB-EC"/>
</dbReference>
<reference evidence="22 24" key="2">
    <citation type="submission" date="2018-11" db="EMBL/GenBank/DDBJ databases">
        <authorList>
            <consortium name="Pathogen Informatics"/>
        </authorList>
    </citation>
    <scope>NUCLEOTIDE SEQUENCE [LARGE SCALE GENOMIC DNA]</scope>
</reference>
<feature type="transmembrane region" description="Helical" evidence="20">
    <location>
        <begin position="803"/>
        <end position="822"/>
    </location>
</feature>
<feature type="domain" description="Cation-transporting P-type ATPase N-terminal" evidence="21">
    <location>
        <begin position="32"/>
        <end position="106"/>
    </location>
</feature>
<evidence type="ECO:0000256" key="19">
    <source>
        <dbReference type="ARBA" id="ARBA00023136"/>
    </source>
</evidence>
<dbReference type="SUPFAM" id="SSF81653">
    <property type="entry name" value="Calcium ATPase, transduction domain A"/>
    <property type="match status" value="1"/>
</dbReference>
<feature type="transmembrane region" description="Helical" evidence="20">
    <location>
        <begin position="314"/>
        <end position="340"/>
    </location>
</feature>
<dbReference type="EMBL" id="UYYG01001153">
    <property type="protein sequence ID" value="VDN55865.1"/>
    <property type="molecule type" value="Genomic_DNA"/>
</dbReference>
<dbReference type="InterPro" id="IPR036412">
    <property type="entry name" value="HAD-like_sf"/>
</dbReference>
<evidence type="ECO:0000313" key="23">
    <source>
        <dbReference type="Proteomes" id="UP000038040"/>
    </source>
</evidence>
<dbReference type="InterPro" id="IPR023299">
    <property type="entry name" value="ATPase_P-typ_cyto_dom_N"/>
</dbReference>
<dbReference type="Gene3D" id="3.40.1110.10">
    <property type="entry name" value="Calcium-transporting ATPase, cytoplasmic domain N"/>
    <property type="match status" value="1"/>
</dbReference>
<dbReference type="NCBIfam" id="TIGR01517">
    <property type="entry name" value="ATPase-IIB_Ca"/>
    <property type="match status" value="1"/>
</dbReference>
<keyword evidence="16 20" id="KW-1133">Transmembrane helix</keyword>
<dbReference type="SUPFAM" id="SSF81665">
    <property type="entry name" value="Calcium ATPase, transmembrane domain M"/>
    <property type="match status" value="1"/>
</dbReference>
<evidence type="ECO:0000256" key="7">
    <source>
        <dbReference type="ARBA" id="ARBA00022692"/>
    </source>
</evidence>
<keyword evidence="6 20" id="KW-0109">Calcium transport</keyword>
<feature type="transmembrane region" description="Helical" evidence="20">
    <location>
        <begin position="122"/>
        <end position="141"/>
    </location>
</feature>
<keyword evidence="12 20" id="KW-0067">ATP-binding</keyword>
<feature type="transmembrane region" description="Helical" evidence="20">
    <location>
        <begin position="360"/>
        <end position="387"/>
    </location>
</feature>
<keyword evidence="9 20" id="KW-0547">Nucleotide-binding</keyword>
<evidence type="ECO:0000313" key="25">
    <source>
        <dbReference type="WBParaSite" id="DME_0000147801-mRNA-1"/>
    </source>
</evidence>
<dbReference type="GO" id="GO:0046872">
    <property type="term" value="F:metal ion binding"/>
    <property type="evidence" value="ECO:0007669"/>
    <property type="project" value="UniProtKB-KW"/>
</dbReference>
<keyword evidence="5" id="KW-0597">Phosphoprotein</keyword>
<dbReference type="PANTHER" id="PTHR24093:SF451">
    <property type="entry name" value="CALCIUM-TRANSPORTING ATPASE"/>
    <property type="match status" value="1"/>
</dbReference>
<feature type="transmembrane region" description="Helical" evidence="20">
    <location>
        <begin position="918"/>
        <end position="937"/>
    </location>
</feature>
<keyword evidence="8" id="KW-0479">Metal-binding</keyword>
<evidence type="ECO:0000256" key="14">
    <source>
        <dbReference type="ARBA" id="ARBA00022860"/>
    </source>
</evidence>
<evidence type="ECO:0000256" key="8">
    <source>
        <dbReference type="ARBA" id="ARBA00022723"/>
    </source>
</evidence>
<dbReference type="EC" id="7.2.2.10" evidence="20"/>
<dbReference type="FunFam" id="1.20.1110.10:FF:000033">
    <property type="entry name" value="Calcium-transporting ATPase"/>
    <property type="match status" value="1"/>
</dbReference>
<evidence type="ECO:0000256" key="1">
    <source>
        <dbReference type="ARBA" id="ARBA00004651"/>
    </source>
</evidence>
<dbReference type="Proteomes" id="UP000038040">
    <property type="component" value="Unplaced"/>
</dbReference>
<name>A0A158Q323_DRAME</name>
<keyword evidence="15" id="KW-1278">Translocase</keyword>
<keyword evidence="7 20" id="KW-0812">Transmembrane</keyword>
<evidence type="ECO:0000256" key="20">
    <source>
        <dbReference type="RuleBase" id="RU361146"/>
    </source>
</evidence>
<dbReference type="Pfam" id="PF00689">
    <property type="entry name" value="Cation_ATPase_C"/>
    <property type="match status" value="1"/>
</dbReference>
<dbReference type="SUPFAM" id="SSF81660">
    <property type="entry name" value="Metal cation-transporting ATPase, ATP-binding domain N"/>
    <property type="match status" value="1"/>
</dbReference>
<protein>
    <recommendedName>
        <fullName evidence="20">Calcium-transporting ATPase</fullName>
        <ecNumber evidence="20">7.2.2.10</ecNumber>
    </recommendedName>
</protein>
<dbReference type="InterPro" id="IPR006408">
    <property type="entry name" value="P-type_ATPase_IIB"/>
</dbReference>
<keyword evidence="24" id="KW-1185">Reference proteome</keyword>
<keyword evidence="18 20" id="KW-0406">Ion transport</keyword>
<dbReference type="CDD" id="cd02081">
    <property type="entry name" value="P-type_ATPase_Ca_PMCA-like"/>
    <property type="match status" value="1"/>
</dbReference>
<evidence type="ECO:0000256" key="10">
    <source>
        <dbReference type="ARBA" id="ARBA00022796"/>
    </source>
</evidence>
<dbReference type="FunFam" id="3.40.50.1000:FF:000144">
    <property type="entry name" value="copper-transporting ATPase 1 isoform X2"/>
    <property type="match status" value="1"/>
</dbReference>
<comment type="function">
    <text evidence="20">Catalyzes the hydrolysis of ATP coupled with the transport of calcium.</text>
</comment>
<dbReference type="Gene3D" id="1.20.1110.10">
    <property type="entry name" value="Calcium-transporting ATPase, transmembrane domain"/>
    <property type="match status" value="3"/>
</dbReference>
<dbReference type="Pfam" id="PF00690">
    <property type="entry name" value="Cation_ATPase_N"/>
    <property type="match status" value="1"/>
</dbReference>
<dbReference type="AlphaFoldDB" id="A0A158Q323"/>
<keyword evidence="19 20" id="KW-0472">Membrane</keyword>
<dbReference type="PROSITE" id="PS00154">
    <property type="entry name" value="ATPASE_E1_E2"/>
    <property type="match status" value="1"/>
</dbReference>
<gene>
    <name evidence="22" type="ORF">DME_LOCUS5838</name>
</gene>
<dbReference type="GO" id="GO:0005524">
    <property type="term" value="F:ATP binding"/>
    <property type="evidence" value="ECO:0007669"/>
    <property type="project" value="UniProtKB-KW"/>
</dbReference>
<dbReference type="Pfam" id="PF13246">
    <property type="entry name" value="Cation_ATPase"/>
    <property type="match status" value="1"/>
</dbReference>
<keyword evidence="17" id="KW-0186">Copper</keyword>
<dbReference type="InterPro" id="IPR023298">
    <property type="entry name" value="ATPase_P-typ_TM_dom_sf"/>
</dbReference>
<evidence type="ECO:0000256" key="12">
    <source>
        <dbReference type="ARBA" id="ARBA00022840"/>
    </source>
</evidence>
<evidence type="ECO:0000256" key="16">
    <source>
        <dbReference type="ARBA" id="ARBA00022989"/>
    </source>
</evidence>
<dbReference type="SMART" id="SM00831">
    <property type="entry name" value="Cation_ATPase_N"/>
    <property type="match status" value="1"/>
</dbReference>
<dbReference type="GO" id="GO:0006825">
    <property type="term" value="P:copper ion transport"/>
    <property type="evidence" value="ECO:0007669"/>
    <property type="project" value="UniProtKB-KW"/>
</dbReference>
<evidence type="ECO:0000256" key="15">
    <source>
        <dbReference type="ARBA" id="ARBA00022967"/>
    </source>
</evidence>
<dbReference type="WBParaSite" id="DME_0000147801-mRNA-1">
    <property type="protein sequence ID" value="DME_0000147801-mRNA-1"/>
    <property type="gene ID" value="DME_0000147801"/>
</dbReference>
<dbReference type="Pfam" id="PF08282">
    <property type="entry name" value="Hydrolase_3"/>
    <property type="match status" value="1"/>
</dbReference>
<evidence type="ECO:0000313" key="22">
    <source>
        <dbReference type="EMBL" id="VDN55865.1"/>
    </source>
</evidence>
<evidence type="ECO:0000256" key="2">
    <source>
        <dbReference type="ARBA" id="ARBA00006124"/>
    </source>
</evidence>
<dbReference type="FunFam" id="2.70.150.10:FF:000001">
    <property type="entry name" value="Calcium-transporting ATPase"/>
    <property type="match status" value="1"/>
</dbReference>
<dbReference type="InterPro" id="IPR018303">
    <property type="entry name" value="ATPase_P-typ_P_site"/>
</dbReference>
<comment type="catalytic activity">
    <reaction evidence="20">
        <text>Ca(2+)(in) + ATP + H2O = Ca(2+)(out) + ADP + phosphate + H(+)</text>
        <dbReference type="Rhea" id="RHEA:18105"/>
        <dbReference type="ChEBI" id="CHEBI:15377"/>
        <dbReference type="ChEBI" id="CHEBI:15378"/>
        <dbReference type="ChEBI" id="CHEBI:29108"/>
        <dbReference type="ChEBI" id="CHEBI:30616"/>
        <dbReference type="ChEBI" id="CHEBI:43474"/>
        <dbReference type="ChEBI" id="CHEBI:456216"/>
        <dbReference type="EC" id="7.2.2.10"/>
    </reaction>
</comment>
<evidence type="ECO:0000256" key="18">
    <source>
        <dbReference type="ARBA" id="ARBA00023065"/>
    </source>
</evidence>
<accession>A0A158Q323</accession>
<keyword evidence="4" id="KW-1003">Cell membrane</keyword>
<evidence type="ECO:0000256" key="3">
    <source>
        <dbReference type="ARBA" id="ARBA00022448"/>
    </source>
</evidence>
<dbReference type="InterPro" id="IPR022141">
    <property type="entry name" value="ATP_Ca_trans_C"/>
</dbReference>
<proteinExistence type="inferred from homology"/>
<dbReference type="SFLD" id="SFLDS00003">
    <property type="entry name" value="Haloacid_Dehalogenase"/>
    <property type="match status" value="1"/>
</dbReference>
<feature type="transmembrane region" description="Helical" evidence="20">
    <location>
        <begin position="89"/>
        <end position="107"/>
    </location>
</feature>
<evidence type="ECO:0000256" key="17">
    <source>
        <dbReference type="ARBA" id="ARBA00023008"/>
    </source>
</evidence>
<dbReference type="InterPro" id="IPR006068">
    <property type="entry name" value="ATPase_P-typ_cation-transptr_C"/>
</dbReference>
<comment type="caution">
    <text evidence="20">Lacks conserved residue(s) required for the propagation of feature annotation.</text>
</comment>
<dbReference type="InterPro" id="IPR023214">
    <property type="entry name" value="HAD_sf"/>
</dbReference>
<dbReference type="Gene3D" id="3.40.50.1000">
    <property type="entry name" value="HAD superfamily/HAD-like"/>
    <property type="match status" value="1"/>
</dbReference>
<dbReference type="GO" id="GO:0005516">
    <property type="term" value="F:calmodulin binding"/>
    <property type="evidence" value="ECO:0007669"/>
    <property type="project" value="UniProtKB-KW"/>
</dbReference>
<evidence type="ECO:0000259" key="21">
    <source>
        <dbReference type="SMART" id="SM00831"/>
    </source>
</evidence>
<evidence type="ECO:0000256" key="11">
    <source>
        <dbReference type="ARBA" id="ARBA00022837"/>
    </source>
</evidence>
<evidence type="ECO:0000256" key="5">
    <source>
        <dbReference type="ARBA" id="ARBA00022553"/>
    </source>
</evidence>
<keyword evidence="11 20" id="KW-0106">Calcium</keyword>
<dbReference type="Pfam" id="PF00122">
    <property type="entry name" value="E1-E2_ATPase"/>
    <property type="match status" value="1"/>
</dbReference>
<organism evidence="23 25">
    <name type="scientific">Dracunculus medinensis</name>
    <name type="common">Guinea worm</name>
    <dbReference type="NCBI Taxonomy" id="318479"/>
    <lineage>
        <taxon>Eukaryota</taxon>
        <taxon>Metazoa</taxon>
        <taxon>Ecdysozoa</taxon>
        <taxon>Nematoda</taxon>
        <taxon>Chromadorea</taxon>
        <taxon>Rhabditida</taxon>
        <taxon>Spirurina</taxon>
        <taxon>Dracunculoidea</taxon>
        <taxon>Dracunculidae</taxon>
        <taxon>Dracunculus</taxon>
    </lineage>
</organism>
<feature type="transmembrane region" description="Helical" evidence="20">
    <location>
        <begin position="876"/>
        <end position="898"/>
    </location>
</feature>
<dbReference type="PRINTS" id="PR00119">
    <property type="entry name" value="CATATPASE"/>
</dbReference>
<dbReference type="OrthoDB" id="116380at2759"/>
<dbReference type="SFLD" id="SFLDF00027">
    <property type="entry name" value="p-type_atpase"/>
    <property type="match status" value="1"/>
</dbReference>
<dbReference type="InterPro" id="IPR059000">
    <property type="entry name" value="ATPase_P-type_domA"/>
</dbReference>
<reference evidence="25" key="1">
    <citation type="submission" date="2016-04" db="UniProtKB">
        <authorList>
            <consortium name="WormBaseParasite"/>
        </authorList>
    </citation>
    <scope>IDENTIFICATION</scope>
</reference>
<dbReference type="GO" id="GO:0016887">
    <property type="term" value="F:ATP hydrolysis activity"/>
    <property type="evidence" value="ECO:0007669"/>
    <property type="project" value="InterPro"/>
</dbReference>
<dbReference type="InterPro" id="IPR004014">
    <property type="entry name" value="ATPase_P-typ_cation-transptr_N"/>
</dbReference>
<keyword evidence="10" id="KW-0187">Copper transport</keyword>
<dbReference type="GO" id="GO:0051480">
    <property type="term" value="P:regulation of cytosolic calcium ion concentration"/>
    <property type="evidence" value="ECO:0007669"/>
    <property type="project" value="TreeGrafter"/>
</dbReference>
<keyword evidence="3 20" id="KW-0813">Transport</keyword>
<dbReference type="Gene3D" id="2.70.150.10">
    <property type="entry name" value="Calcium-transporting ATPase, cytoplasmic transduction domain A"/>
    <property type="match status" value="1"/>
</dbReference>
<dbReference type="Pfam" id="PF12424">
    <property type="entry name" value="ATP_Ca_trans_C"/>
    <property type="match status" value="1"/>
</dbReference>
<dbReference type="PANTHER" id="PTHR24093">
    <property type="entry name" value="CATION TRANSPORTING ATPASE"/>
    <property type="match status" value="1"/>
</dbReference>
<feature type="transmembrane region" description="Helical" evidence="20">
    <location>
        <begin position="988"/>
        <end position="1010"/>
    </location>
</feature>
<keyword evidence="14" id="KW-0112">Calmodulin-binding</keyword>
<dbReference type="FunFam" id="1.20.1110.10:FF:000001">
    <property type="entry name" value="Calcium-transporting ATPase"/>
    <property type="match status" value="1"/>
</dbReference>
<dbReference type="InterPro" id="IPR008250">
    <property type="entry name" value="ATPase_P-typ_transduc_dom_A_sf"/>
</dbReference>
<evidence type="ECO:0000313" key="24">
    <source>
        <dbReference type="Proteomes" id="UP000274756"/>
    </source>
</evidence>